<dbReference type="EMBL" id="JAWQCK010000011">
    <property type="protein sequence ID" value="MDW9214051.1"/>
    <property type="molecule type" value="Genomic_DNA"/>
</dbReference>
<proteinExistence type="predicted"/>
<comment type="caution">
    <text evidence="1">The sequence shown here is derived from an EMBL/GenBank/DDBJ whole genome shotgun (WGS) entry which is preliminary data.</text>
</comment>
<name>A0ABD5I9S9_BACTU</name>
<reference evidence="1 2" key="1">
    <citation type="submission" date="2023-10" db="EMBL/GenBank/DDBJ databases">
        <title>Draft Genome Sequence of Bacillus thuringiensis serovar. toumanoffi 4059: Identification of a Novel Cry Protein Candidate.</title>
        <authorList>
            <person name="Murdoch R.W."/>
            <person name="Gemler B."/>
            <person name="Heater B.S."/>
        </authorList>
    </citation>
    <scope>NUCLEOTIDE SEQUENCE [LARGE SCALE GENOMIC DNA]</scope>
    <source>
        <strain evidence="1 2">4059</strain>
    </source>
</reference>
<evidence type="ECO:0000313" key="1">
    <source>
        <dbReference type="EMBL" id="MDW9214051.1"/>
    </source>
</evidence>
<gene>
    <name evidence="1" type="ORF">BTTOUR_35465</name>
</gene>
<sequence length="174" mass="20627">MKVSFLYGKLGGTKMQNVMNMIQTENILLVTPLEWNMILNKEKWVVFQNEISEKLKKEVNDNFPNQQAACIDETFYLKDKETGEILGEVNGYEVYYLLYNVEEENGHGNSSNFEEIVKSRYYAVKNLYYQWCSKKLLKPNPNEGWFKSKKFNKYLDQIGWGNNYAVFIYEVIKY</sequence>
<protein>
    <submittedName>
        <fullName evidence="1">Uncharacterized protein</fullName>
    </submittedName>
</protein>
<accession>A0ABD5I9S9</accession>
<dbReference type="AlphaFoldDB" id="A0ABD5I9S9"/>
<evidence type="ECO:0000313" key="2">
    <source>
        <dbReference type="Proteomes" id="UP001272716"/>
    </source>
</evidence>
<dbReference type="Proteomes" id="UP001272716">
    <property type="component" value="Unassembled WGS sequence"/>
</dbReference>
<organism evidence="1 2">
    <name type="scientific">Bacillus thuringiensis serovar toumanoffi</name>
    <dbReference type="NCBI Taxonomy" id="180862"/>
    <lineage>
        <taxon>Bacteria</taxon>
        <taxon>Bacillati</taxon>
        <taxon>Bacillota</taxon>
        <taxon>Bacilli</taxon>
        <taxon>Bacillales</taxon>
        <taxon>Bacillaceae</taxon>
        <taxon>Bacillus</taxon>
        <taxon>Bacillus cereus group</taxon>
    </lineage>
</organism>